<dbReference type="EMBL" id="VSDO01000003">
    <property type="protein sequence ID" value="TYA12267.1"/>
    <property type="molecule type" value="Genomic_DNA"/>
</dbReference>
<dbReference type="RefSeq" id="WP_148453827.1">
    <property type="nucleotide sequence ID" value="NZ_VSDO01000003.1"/>
</dbReference>
<accession>A0A5D0CU01</accession>
<keyword evidence="3" id="KW-1185">Reference proteome</keyword>
<protein>
    <submittedName>
        <fullName evidence="2">Uncharacterized protein</fullName>
    </submittedName>
</protein>
<dbReference type="Proteomes" id="UP000325218">
    <property type="component" value="Unassembled WGS sequence"/>
</dbReference>
<evidence type="ECO:0000256" key="1">
    <source>
        <dbReference type="SAM" id="Phobius"/>
    </source>
</evidence>
<evidence type="ECO:0000313" key="2">
    <source>
        <dbReference type="EMBL" id="TYA12267.1"/>
    </source>
</evidence>
<feature type="transmembrane region" description="Helical" evidence="1">
    <location>
        <begin position="134"/>
        <end position="154"/>
    </location>
</feature>
<proteinExistence type="predicted"/>
<name>A0A5D0CU01_9BACL</name>
<organism evidence="2 3">
    <name type="scientific">Paenibacillus faecis</name>
    <dbReference type="NCBI Taxonomy" id="862114"/>
    <lineage>
        <taxon>Bacteria</taxon>
        <taxon>Bacillati</taxon>
        <taxon>Bacillota</taxon>
        <taxon>Bacilli</taxon>
        <taxon>Bacillales</taxon>
        <taxon>Paenibacillaceae</taxon>
        <taxon>Paenibacillus</taxon>
    </lineage>
</organism>
<sequence length="160" mass="16985">MAKSWTVLVDGSPHEIGIKTGLFKCKITVDGAERRVKSRSTVIRLIDEPIVIGSKTLNLTAIGGKVDLAVDGFYLNSAKPYIPLSNIPGWSTAIMLILTIFGWLVAGPVSCSIGVLGGVSVVSNSLAPGQKSRLPVCLAITAATVGLQIAYLFLRLQLMY</sequence>
<dbReference type="AlphaFoldDB" id="A0A5D0CU01"/>
<evidence type="ECO:0000313" key="3">
    <source>
        <dbReference type="Proteomes" id="UP000325218"/>
    </source>
</evidence>
<gene>
    <name evidence="2" type="ORF">FRY98_16300</name>
</gene>
<keyword evidence="1" id="KW-0472">Membrane</keyword>
<reference evidence="2 3" key="1">
    <citation type="submission" date="2019-08" db="EMBL/GenBank/DDBJ databases">
        <title>Genome sequencing of Paenibacillus faecis DSM 23593(T).</title>
        <authorList>
            <person name="Kook J.-K."/>
            <person name="Park S.-N."/>
            <person name="Lim Y.K."/>
        </authorList>
    </citation>
    <scope>NUCLEOTIDE SEQUENCE [LARGE SCALE GENOMIC DNA]</scope>
    <source>
        <strain evidence="2 3">DSM 23593</strain>
    </source>
</reference>
<feature type="transmembrane region" description="Helical" evidence="1">
    <location>
        <begin position="93"/>
        <end position="122"/>
    </location>
</feature>
<keyword evidence="1" id="KW-0812">Transmembrane</keyword>
<keyword evidence="1" id="KW-1133">Transmembrane helix</keyword>
<comment type="caution">
    <text evidence="2">The sequence shown here is derived from an EMBL/GenBank/DDBJ whole genome shotgun (WGS) entry which is preliminary data.</text>
</comment>
<dbReference type="OrthoDB" id="2040460at2"/>